<evidence type="ECO:0000256" key="6">
    <source>
        <dbReference type="ARBA" id="ARBA00023242"/>
    </source>
</evidence>
<name>A0A9N6WZ58_9CRUS</name>
<dbReference type="InterPro" id="IPR036726">
    <property type="entry name" value="GTP1_OBG_dom_sf"/>
</dbReference>
<dbReference type="PANTHER" id="PTHR11702">
    <property type="entry name" value="DEVELOPMENTALLY REGULATED GTP-BINDING PROTEIN-RELATED"/>
    <property type="match status" value="1"/>
</dbReference>
<dbReference type="Gene3D" id="3.40.50.300">
    <property type="entry name" value="P-loop containing nucleotide triphosphate hydrolases"/>
    <property type="match status" value="1"/>
</dbReference>
<dbReference type="SUPFAM" id="SSF82051">
    <property type="entry name" value="Obg GTP-binding protein N-terminal domain"/>
    <property type="match status" value="1"/>
</dbReference>
<dbReference type="PANTHER" id="PTHR11702:SF43">
    <property type="entry name" value="GTP-BINDING PROTEIN 10"/>
    <property type="match status" value="1"/>
</dbReference>
<dbReference type="SUPFAM" id="SSF52540">
    <property type="entry name" value="P-loop containing nucleoside triphosphate hydrolases"/>
    <property type="match status" value="1"/>
</dbReference>
<feature type="domain" description="Obg" evidence="8">
    <location>
        <begin position="1"/>
        <end position="119"/>
    </location>
</feature>
<dbReference type="PRINTS" id="PR00326">
    <property type="entry name" value="GTP1OBG"/>
</dbReference>
<dbReference type="PIRSF" id="PIRSF002401">
    <property type="entry name" value="GTP_bd_Obg/CgtA"/>
    <property type="match status" value="1"/>
</dbReference>
<evidence type="ECO:0000256" key="2">
    <source>
        <dbReference type="ARBA" id="ARBA00007699"/>
    </source>
</evidence>
<organism evidence="9">
    <name type="scientific">Lynceus sp. MCZ IZ 141354</name>
    <dbReference type="NCBI Taxonomy" id="1930659"/>
    <lineage>
        <taxon>Eukaryota</taxon>
        <taxon>Metazoa</taxon>
        <taxon>Ecdysozoa</taxon>
        <taxon>Arthropoda</taxon>
        <taxon>Crustacea</taxon>
        <taxon>Branchiopoda</taxon>
        <taxon>Diplostraca</taxon>
        <taxon>Laevicaudata</taxon>
        <taxon>Lynceidae</taxon>
        <taxon>Lynceus</taxon>
    </lineage>
</organism>
<dbReference type="InterPro" id="IPR027417">
    <property type="entry name" value="P-loop_NTPase"/>
</dbReference>
<evidence type="ECO:0000256" key="3">
    <source>
        <dbReference type="ARBA" id="ARBA00022517"/>
    </source>
</evidence>
<dbReference type="Pfam" id="PF01018">
    <property type="entry name" value="GTP1_OBG"/>
    <property type="match status" value="1"/>
</dbReference>
<dbReference type="GO" id="GO:0003924">
    <property type="term" value="F:GTPase activity"/>
    <property type="evidence" value="ECO:0007669"/>
    <property type="project" value="InterPro"/>
</dbReference>
<accession>A0A9N6WZ58</accession>
<dbReference type="CDD" id="cd01898">
    <property type="entry name" value="Obg"/>
    <property type="match status" value="1"/>
</dbReference>
<evidence type="ECO:0000259" key="8">
    <source>
        <dbReference type="PROSITE" id="PS51883"/>
    </source>
</evidence>
<sequence length="352" mass="38458">MGFPKFGGIGGKGGDVIVKAKEGETLNKVLKKFPSRLVKAKGGENSQQFRLLGTPGEDVIVSVPTGVTIYDETGTKLGELNSDTEQVIVAKGGIGGNPENSFSGGKGEEHRILIDLKLIADVGLVGFPNAGKSTFLKAASRAKPRIASYPFTTLKPNIGVMEYEDLRQISVADLPGLIEGAHQNIGLGHKFLRHVERTKLLLFLVDIEGFRLSPMYPHRNVLETIMLLNKELELYSGDLVNKPAILLINKMDAPGASAAFKSLVPSLHNLAEAVERVPEEMRPNRLIKFEDIIPISARSDSASVTNVKNRIRNLLDVSFEYNLSQETNGASIEERKKLLEMSLYEKSKAKLV</sequence>
<keyword evidence="5" id="KW-0342">GTP-binding</keyword>
<dbReference type="GO" id="GO:0000287">
    <property type="term" value="F:magnesium ion binding"/>
    <property type="evidence" value="ECO:0007669"/>
    <property type="project" value="InterPro"/>
</dbReference>
<dbReference type="EMBL" id="OC989042">
    <property type="protein sequence ID" value="CAG4645697.1"/>
    <property type="molecule type" value="Genomic_DNA"/>
</dbReference>
<dbReference type="InterPro" id="IPR006073">
    <property type="entry name" value="GTP-bd"/>
</dbReference>
<evidence type="ECO:0000259" key="7">
    <source>
        <dbReference type="PROSITE" id="PS51710"/>
    </source>
</evidence>
<dbReference type="InterPro" id="IPR031167">
    <property type="entry name" value="G_OBG"/>
</dbReference>
<dbReference type="GO" id="GO:0042254">
    <property type="term" value="P:ribosome biogenesis"/>
    <property type="evidence" value="ECO:0007669"/>
    <property type="project" value="UniProtKB-UniRule"/>
</dbReference>
<protein>
    <submittedName>
        <fullName evidence="9">EOG090X0ACU</fullName>
    </submittedName>
</protein>
<feature type="domain" description="OBG-type G" evidence="7">
    <location>
        <begin position="120"/>
        <end position="316"/>
    </location>
</feature>
<evidence type="ECO:0000256" key="1">
    <source>
        <dbReference type="ARBA" id="ARBA00004604"/>
    </source>
</evidence>
<dbReference type="Pfam" id="PF01926">
    <property type="entry name" value="MMR_HSR1"/>
    <property type="match status" value="1"/>
</dbReference>
<keyword evidence="3" id="KW-0690">Ribosome biogenesis</keyword>
<proteinExistence type="inferred from homology"/>
<comment type="subcellular location">
    <subcellularLocation>
        <location evidence="1">Nucleus</location>
        <location evidence="1">Nucleolus</location>
    </subcellularLocation>
</comment>
<evidence type="ECO:0000256" key="5">
    <source>
        <dbReference type="ARBA" id="ARBA00023134"/>
    </source>
</evidence>
<evidence type="ECO:0000313" key="9">
    <source>
        <dbReference type="EMBL" id="CAG4645697.1"/>
    </source>
</evidence>
<dbReference type="PROSITE" id="PS51883">
    <property type="entry name" value="OBG"/>
    <property type="match status" value="1"/>
</dbReference>
<gene>
    <name evidence="9" type="primary">EOG090X0ACU</name>
</gene>
<dbReference type="InterPro" id="IPR045086">
    <property type="entry name" value="OBG_GTPase"/>
</dbReference>
<dbReference type="AlphaFoldDB" id="A0A9N6WZ58"/>
<comment type="similarity">
    <text evidence="2">Belongs to the TRAFAC class OBG-HflX-like GTPase superfamily. OBG GTPase family.</text>
</comment>
<evidence type="ECO:0000256" key="4">
    <source>
        <dbReference type="ARBA" id="ARBA00022741"/>
    </source>
</evidence>
<dbReference type="GO" id="GO:0005525">
    <property type="term" value="F:GTP binding"/>
    <property type="evidence" value="ECO:0007669"/>
    <property type="project" value="UniProtKB-KW"/>
</dbReference>
<dbReference type="InterPro" id="IPR006169">
    <property type="entry name" value="GTP1_OBG_dom"/>
</dbReference>
<dbReference type="PROSITE" id="PS51710">
    <property type="entry name" value="G_OBG"/>
    <property type="match status" value="1"/>
</dbReference>
<dbReference type="GO" id="GO:0005739">
    <property type="term" value="C:mitochondrion"/>
    <property type="evidence" value="ECO:0007669"/>
    <property type="project" value="TreeGrafter"/>
</dbReference>
<keyword evidence="6" id="KW-0539">Nucleus</keyword>
<keyword evidence="4" id="KW-0547">Nucleotide-binding</keyword>
<reference evidence="9" key="1">
    <citation type="submission" date="2021-04" db="EMBL/GenBank/DDBJ databases">
        <authorList>
            <person name="Cornetti L."/>
        </authorList>
    </citation>
    <scope>NUCLEOTIDE SEQUENCE</scope>
</reference>
<dbReference type="InterPro" id="IPR014100">
    <property type="entry name" value="GTP-bd_Obg/CgtA"/>
</dbReference>
<dbReference type="GO" id="GO:0005730">
    <property type="term" value="C:nucleolus"/>
    <property type="evidence" value="ECO:0007669"/>
    <property type="project" value="UniProtKB-SubCell"/>
</dbReference>
<dbReference type="Gene3D" id="2.70.210.12">
    <property type="entry name" value="GTP1/OBG domain"/>
    <property type="match status" value="1"/>
</dbReference>